<feature type="transmembrane region" description="Helical" evidence="2">
    <location>
        <begin position="123"/>
        <end position="142"/>
    </location>
</feature>
<name>A0A165EGW4_9MICO</name>
<sequence>MESRPLWSRFSADPRAYGQVRASDADRAVVTDVLSEAYALGQIDAGEFDERMETAGRVKTLGEIPDLVSDLVVADAEEIDPDHLDEASRKRALAQLDDERIPITPTQIQAAAEKYYRDRVRRALLGMVAGPVGFTLLIWAVSSIATGAFIFFWPIFIILPTFFGAVSQITGKDEIIRRRKKELTKRARAHLGDEEAKRQLEAPQRDVEDDDVAFGHGLQPPHPPMPPYGPGQIDPRDDELRRRREERRHRRENPWD</sequence>
<feature type="compositionally biased region" description="Pro residues" evidence="1">
    <location>
        <begin position="220"/>
        <end position="229"/>
    </location>
</feature>
<evidence type="ECO:0000313" key="6">
    <source>
        <dbReference type="EMBL" id="QPS33897.1"/>
    </source>
</evidence>
<accession>A0A165EGW4</accession>
<evidence type="ECO:0000313" key="4">
    <source>
        <dbReference type="EMBL" id="KZE23397.1"/>
    </source>
</evidence>
<keyword evidence="2" id="KW-0472">Membrane</keyword>
<dbReference type="InterPro" id="IPR012551">
    <property type="entry name" value="DUF1707_SHOCT-like"/>
</dbReference>
<feature type="transmembrane region" description="Helical" evidence="2">
    <location>
        <begin position="148"/>
        <end position="171"/>
    </location>
</feature>
<feature type="compositionally biased region" description="Basic and acidic residues" evidence="1">
    <location>
        <begin position="190"/>
        <end position="206"/>
    </location>
</feature>
<evidence type="ECO:0000259" key="3">
    <source>
        <dbReference type="Pfam" id="PF08044"/>
    </source>
</evidence>
<evidence type="ECO:0000313" key="5">
    <source>
        <dbReference type="EMBL" id="PAK95256.1"/>
    </source>
</evidence>
<reference evidence="4" key="2">
    <citation type="submission" date="2016-01" db="EMBL/GenBank/DDBJ databases">
        <authorList>
            <person name="Hong K.W."/>
        </authorList>
    </citation>
    <scope>NUCLEOTIDE SEQUENCE</scope>
    <source>
        <strain evidence="4">M40</strain>
    </source>
</reference>
<evidence type="ECO:0000313" key="8">
    <source>
        <dbReference type="Proteomes" id="UP000216867"/>
    </source>
</evidence>
<proteinExistence type="predicted"/>
<feature type="domain" description="DUF1707" evidence="3">
    <location>
        <begin position="20"/>
        <end position="71"/>
    </location>
</feature>
<dbReference type="EMBL" id="NCWY01000008">
    <property type="protein sequence ID" value="PAK95256.1"/>
    <property type="molecule type" value="Genomic_DNA"/>
</dbReference>
<gene>
    <name evidence="4" type="ORF">AVW13_04070</name>
    <name evidence="5" type="ORF">B8X04_10565</name>
    <name evidence="6" type="ORF">I6G59_00660</name>
</gene>
<reference evidence="5 8" key="3">
    <citation type="submission" date="2017-04" db="EMBL/GenBank/DDBJ databases">
        <title>Kefir bacterial isolates.</title>
        <authorList>
            <person name="Kim Y."/>
            <person name="Blasche S."/>
            <person name="Patil K.R."/>
        </authorList>
    </citation>
    <scope>NUCLEOTIDE SEQUENCE [LARGE SCALE GENOMIC DNA]</scope>
    <source>
        <strain evidence="5 8">OG2</strain>
    </source>
</reference>
<dbReference type="EMBL" id="LQQR01000003">
    <property type="protein sequence ID" value="KZE23397.1"/>
    <property type="molecule type" value="Genomic_DNA"/>
</dbReference>
<reference evidence="6 9" key="4">
    <citation type="submission" date="2020-12" db="EMBL/GenBank/DDBJ databases">
        <title>FDA dAtabase for Regulatory Grade micrObial Sequences (FDA-ARGOS): Supporting development and validation of Infectious Disease Dx tests.</title>
        <authorList>
            <person name="Sproer C."/>
            <person name="Gronow S."/>
            <person name="Severitt S."/>
            <person name="Schroder I."/>
            <person name="Tallon L."/>
            <person name="Sadzewicz L."/>
            <person name="Zhao X."/>
            <person name="Boylan J."/>
            <person name="Ott S."/>
            <person name="Bowen H."/>
            <person name="Vavikolanu K."/>
            <person name="Mehta A."/>
            <person name="Aluvathingal J."/>
            <person name="Nadendla S."/>
            <person name="Lowell S."/>
            <person name="Myers T."/>
            <person name="Yan Y."/>
            <person name="Sichtig H."/>
        </authorList>
    </citation>
    <scope>NUCLEOTIDE SEQUENCE [LARGE SCALE GENOMIC DNA]</scope>
    <source>
        <strain evidence="6 9">FDAARGOS_902</strain>
    </source>
</reference>
<feature type="region of interest" description="Disordered" evidence="1">
    <location>
        <begin position="186"/>
        <end position="256"/>
    </location>
</feature>
<dbReference type="KEGG" id="bcau:I6G59_00660"/>
<dbReference type="EMBL" id="CP065682">
    <property type="protein sequence ID" value="QPS33897.1"/>
    <property type="molecule type" value="Genomic_DNA"/>
</dbReference>
<dbReference type="STRING" id="33889.AVW13_04070"/>
<evidence type="ECO:0000313" key="9">
    <source>
        <dbReference type="Proteomes" id="UP000594979"/>
    </source>
</evidence>
<evidence type="ECO:0000313" key="7">
    <source>
        <dbReference type="Proteomes" id="UP000076612"/>
    </source>
</evidence>
<protein>
    <submittedName>
        <fullName evidence="6">DUF1707 domain-containing protein</fullName>
    </submittedName>
</protein>
<keyword evidence="2" id="KW-1133">Transmembrane helix</keyword>
<reference evidence="7" key="1">
    <citation type="submission" date="2016-01" db="EMBL/GenBank/DDBJ databases">
        <title>Draft genome of Chromobacterium sp. F49.</title>
        <authorList>
            <person name="Hong K.W."/>
        </authorList>
    </citation>
    <scope>NUCLEOTIDE SEQUENCE [LARGE SCALE GENOMIC DNA]</scope>
    <source>
        <strain evidence="7">M40</strain>
    </source>
</reference>
<keyword evidence="2" id="KW-0812">Transmembrane</keyword>
<dbReference type="Proteomes" id="UP000594979">
    <property type="component" value="Chromosome"/>
</dbReference>
<evidence type="ECO:0000256" key="1">
    <source>
        <dbReference type="SAM" id="MobiDB-lite"/>
    </source>
</evidence>
<dbReference type="GeneID" id="99773962"/>
<dbReference type="AlphaFoldDB" id="A0A165EGW4"/>
<dbReference type="Pfam" id="PF08044">
    <property type="entry name" value="DUF1707"/>
    <property type="match status" value="1"/>
</dbReference>
<evidence type="ECO:0000256" key="2">
    <source>
        <dbReference type="SAM" id="Phobius"/>
    </source>
</evidence>
<organism evidence="5 8">
    <name type="scientific">Brevibacterium casei</name>
    <dbReference type="NCBI Taxonomy" id="33889"/>
    <lineage>
        <taxon>Bacteria</taxon>
        <taxon>Bacillati</taxon>
        <taxon>Actinomycetota</taxon>
        <taxon>Actinomycetes</taxon>
        <taxon>Micrococcales</taxon>
        <taxon>Brevibacteriaceae</taxon>
        <taxon>Brevibacterium</taxon>
    </lineage>
</organism>
<feature type="compositionally biased region" description="Basic residues" evidence="1">
    <location>
        <begin position="244"/>
        <end position="256"/>
    </location>
</feature>
<dbReference type="Proteomes" id="UP000216867">
    <property type="component" value="Unassembled WGS sequence"/>
</dbReference>
<dbReference type="RefSeq" id="WP_009376444.1">
    <property type="nucleotide sequence ID" value="NZ_CBDRLP010000001.1"/>
</dbReference>
<dbReference type="Proteomes" id="UP000076612">
    <property type="component" value="Unassembled WGS sequence"/>
</dbReference>
<feature type="compositionally biased region" description="Basic and acidic residues" evidence="1">
    <location>
        <begin position="234"/>
        <end position="243"/>
    </location>
</feature>